<dbReference type="EMBL" id="JARTCD010000027">
    <property type="protein sequence ID" value="KAJ8658020.1"/>
    <property type="molecule type" value="Genomic_DNA"/>
</dbReference>
<dbReference type="RefSeq" id="XP_058342933.1">
    <property type="nucleotide sequence ID" value="XM_058486321.1"/>
</dbReference>
<accession>A0AAD7V4E2</accession>
<evidence type="ECO:0000313" key="2">
    <source>
        <dbReference type="Proteomes" id="UP001234581"/>
    </source>
</evidence>
<dbReference type="AlphaFoldDB" id="A0AAD7V4E2"/>
<proteinExistence type="predicted"/>
<dbReference type="GeneID" id="83213702"/>
<gene>
    <name evidence="1" type="ORF">O0I10_006291</name>
</gene>
<dbReference type="Proteomes" id="UP001234581">
    <property type="component" value="Unassembled WGS sequence"/>
</dbReference>
<name>A0AAD7V4E2_9FUNG</name>
<evidence type="ECO:0000313" key="1">
    <source>
        <dbReference type="EMBL" id="KAJ8658020.1"/>
    </source>
</evidence>
<comment type="caution">
    <text evidence="1">The sequence shown here is derived from an EMBL/GenBank/DDBJ whole genome shotgun (WGS) entry which is preliminary data.</text>
</comment>
<sequence>MKYKAFTIEQPNSNNPRIPPCQLGPNLAMGISKLANIDVAFHNVKLMAQQSPCTPLRPSCVVNAYNVQGNQGYVIHACNHRLTTLLTRGANKGKLQHAKVDAKEAWTTLIELCQPTPFRNGMGTLVVMFVNHHWLWFNYSISMHVCLLLLARSRRWFTFKDDLGQAPDTKGCGQALPDSTGYKGGDYWMTFARNMAEGCTT</sequence>
<protein>
    <submittedName>
        <fullName evidence="1">Uncharacterized protein</fullName>
    </submittedName>
</protein>
<reference evidence="1 2" key="1">
    <citation type="submission" date="2023-03" db="EMBL/GenBank/DDBJ databases">
        <title>Genome sequence of Lichtheimia ornata CBS 291.66.</title>
        <authorList>
            <person name="Mohabir J.T."/>
            <person name="Shea T.P."/>
            <person name="Kurbessoian T."/>
            <person name="Berby B."/>
            <person name="Fontaine J."/>
            <person name="Livny J."/>
            <person name="Gnirke A."/>
            <person name="Stajich J.E."/>
            <person name="Cuomo C.A."/>
        </authorList>
    </citation>
    <scope>NUCLEOTIDE SEQUENCE [LARGE SCALE GENOMIC DNA]</scope>
    <source>
        <strain evidence="1">CBS 291.66</strain>
    </source>
</reference>
<organism evidence="1 2">
    <name type="scientific">Lichtheimia ornata</name>
    <dbReference type="NCBI Taxonomy" id="688661"/>
    <lineage>
        <taxon>Eukaryota</taxon>
        <taxon>Fungi</taxon>
        <taxon>Fungi incertae sedis</taxon>
        <taxon>Mucoromycota</taxon>
        <taxon>Mucoromycotina</taxon>
        <taxon>Mucoromycetes</taxon>
        <taxon>Mucorales</taxon>
        <taxon>Lichtheimiaceae</taxon>
        <taxon>Lichtheimia</taxon>
    </lineage>
</organism>
<keyword evidence="2" id="KW-1185">Reference proteome</keyword>